<dbReference type="AlphaFoldDB" id="A0A4Y9A7N1"/>
<dbReference type="Pfam" id="PF07811">
    <property type="entry name" value="TadE"/>
    <property type="match status" value="1"/>
</dbReference>
<evidence type="ECO:0000256" key="1">
    <source>
        <dbReference type="SAM" id="Phobius"/>
    </source>
</evidence>
<dbReference type="EMBL" id="SRHY01000070">
    <property type="protein sequence ID" value="TFJ91202.1"/>
    <property type="molecule type" value="Genomic_DNA"/>
</dbReference>
<reference evidence="3 4" key="1">
    <citation type="submission" date="2019-03" db="EMBL/GenBank/DDBJ databases">
        <title>Genome sequence of Lentibacillus salicampi ATCC BAA-719.</title>
        <authorList>
            <person name="Maclea K.S."/>
            <person name="Simoes Junior M."/>
        </authorList>
    </citation>
    <scope>NUCLEOTIDE SEQUENCE [LARGE SCALE GENOMIC DNA]</scope>
    <source>
        <strain evidence="3 4">ATCC BAA-719</strain>
    </source>
</reference>
<accession>A0A4Y9A7N1</accession>
<dbReference type="Proteomes" id="UP000298484">
    <property type="component" value="Unassembled WGS sequence"/>
</dbReference>
<feature type="transmembrane region" description="Helical" evidence="1">
    <location>
        <begin position="12"/>
        <end position="38"/>
    </location>
</feature>
<proteinExistence type="predicted"/>
<feature type="domain" description="TadE-like" evidence="2">
    <location>
        <begin position="10"/>
        <end position="51"/>
    </location>
</feature>
<keyword evidence="1" id="KW-0472">Membrane</keyword>
<evidence type="ECO:0000259" key="2">
    <source>
        <dbReference type="Pfam" id="PF07811"/>
    </source>
</evidence>
<gene>
    <name evidence="3" type="ORF">E4U82_18935</name>
</gene>
<evidence type="ECO:0000313" key="4">
    <source>
        <dbReference type="Proteomes" id="UP000298484"/>
    </source>
</evidence>
<dbReference type="InterPro" id="IPR012495">
    <property type="entry name" value="TadE-like_dom"/>
</dbReference>
<evidence type="ECO:0000313" key="3">
    <source>
        <dbReference type="EMBL" id="TFJ91202.1"/>
    </source>
</evidence>
<name>A0A4Y9A7N1_9BACI</name>
<keyword evidence="1" id="KW-1133">Transmembrane helix</keyword>
<protein>
    <submittedName>
        <fullName evidence="3">Pilus assembly protein</fullName>
    </submittedName>
</protein>
<organism evidence="3 4">
    <name type="scientific">Lentibacillus salicampi</name>
    <dbReference type="NCBI Taxonomy" id="175306"/>
    <lineage>
        <taxon>Bacteria</taxon>
        <taxon>Bacillati</taxon>
        <taxon>Bacillota</taxon>
        <taxon>Bacilli</taxon>
        <taxon>Bacillales</taxon>
        <taxon>Bacillaceae</taxon>
        <taxon>Lentibacillus</taxon>
    </lineage>
</organism>
<dbReference type="OrthoDB" id="2703555at2"/>
<sequence>MKPFLKEDRGSFTFEATLVFPAFLIFVLAGVFFCIVIFQMGTAHYVAQKAASEVAYTWNNSHKDLETGEFDKQYYTGLGNDGDDGLYWRIFDNGVLQTFGLEGVFNARNEGVKFEKIRNARYKYNNPLEVNVEYNNSIIYSEVEVTAESELYLPSFLKNMLGNGSNSLEATSSRVVTETPELIRTFNFSKYLWKATGLQDATNDIINSTKEFFGE</sequence>
<keyword evidence="1" id="KW-0812">Transmembrane</keyword>
<dbReference type="RefSeq" id="WP_135111804.1">
    <property type="nucleotide sequence ID" value="NZ_SRHY01000070.1"/>
</dbReference>
<comment type="caution">
    <text evidence="3">The sequence shown here is derived from an EMBL/GenBank/DDBJ whole genome shotgun (WGS) entry which is preliminary data.</text>
</comment>
<keyword evidence="4" id="KW-1185">Reference proteome</keyword>